<keyword evidence="6" id="KW-1015">Disulfide bond</keyword>
<dbReference type="GO" id="GO:0030514">
    <property type="term" value="P:negative regulation of BMP signaling pathway"/>
    <property type="evidence" value="ECO:0007669"/>
    <property type="project" value="TreeGrafter"/>
</dbReference>
<feature type="region of interest" description="Disordered" evidence="8">
    <location>
        <begin position="456"/>
        <end position="502"/>
    </location>
</feature>
<evidence type="ECO:0000256" key="8">
    <source>
        <dbReference type="SAM" id="MobiDB-lite"/>
    </source>
</evidence>
<dbReference type="Gene3D" id="2.10.90.10">
    <property type="entry name" value="Cystine-knot cytokines"/>
    <property type="match status" value="1"/>
</dbReference>
<dbReference type="Pfam" id="PF05463">
    <property type="entry name" value="Sclerostin"/>
    <property type="match status" value="1"/>
</dbReference>
<evidence type="ECO:0000256" key="4">
    <source>
        <dbReference type="ARBA" id="ARBA00022687"/>
    </source>
</evidence>
<feature type="chain" id="PRO_5015639171" evidence="9">
    <location>
        <begin position="22"/>
        <end position="689"/>
    </location>
</feature>
<keyword evidence="3" id="KW-0964">Secreted</keyword>
<dbReference type="EMBL" id="GGMR01004400">
    <property type="protein sequence ID" value="MBY17019.1"/>
    <property type="molecule type" value="Transcribed_RNA"/>
</dbReference>
<evidence type="ECO:0000256" key="6">
    <source>
        <dbReference type="ARBA" id="ARBA00023157"/>
    </source>
</evidence>
<comment type="subcellular location">
    <subcellularLocation>
        <location evidence="1">Secreted</location>
    </subcellularLocation>
</comment>
<dbReference type="InterPro" id="IPR008835">
    <property type="entry name" value="Sclerostin/SOSTDC1"/>
</dbReference>
<accession>A0A2S2NIN8</accession>
<dbReference type="InterPro" id="IPR029034">
    <property type="entry name" value="Cystine-knot_cytokine"/>
</dbReference>
<evidence type="ECO:0000313" key="10">
    <source>
        <dbReference type="EMBL" id="MBY17019.1"/>
    </source>
</evidence>
<dbReference type="GO" id="GO:0005615">
    <property type="term" value="C:extracellular space"/>
    <property type="evidence" value="ECO:0007669"/>
    <property type="project" value="InterPro"/>
</dbReference>
<sequence length="689" mass="76028">MSMIKSWIIVVSCFAVGNCAGESRKIDEVQYKNHRTSSFGNDTSQNHAMLHKTYPVYPAQVYANLSNVRDFAVKLHTEQQQTLKTTEMPSDVVRVFFTATTTGKKKPLQDAASSTTPVPAAPTTGSVFRTAAPSAYIVTARNVASTDNKDLQQFSPIYSESRSEAEVKYATSSVNFRGVPTVNENESRTIPKFNGSKIRQVLKAQNQAAQSPLLSATTTTPQISPSLASNQRNFSSFTVSAKVNATPVTSSKPFATVLVPKHVLDDGVFHQQEDSFRPIAPPVFTPYKPPSIAVDTNSIVENRRVSDAVVSNKNQPLVNQANADTIVPKLKNYGHTKTLAYKVEEYVPGDAQQSAIPNHDYGNEQDRSDSFSVIADKRDIEKSYMRDHHIASSYYENSPRYDSLPKKIETMKYGFVEPVVEPFKSGSGPIQAREFYQATEWPASVKYEKFDGRSPALSSGLVHTQASMSEPPSKEYYSAPPSSFPPSSYPKTESNGPEFVMGDLNPKDVLKSLLRDILKSKRPAEIKPKSPTTMDEVIDSLISTNQQNSDDTLQDSFDIQTGAHFSEMNCNLRSSKYITDGQCVSTKPVVEVVCADRCLVAANSLSQRHRSSILDNQQVEALQCTDGDVKMVRVQLKCRDGNMFNHVIKVVSSCQCKLHPKQPLMRSNLLSSPRATINPDIMAIAAGQF</sequence>
<organism evidence="10">
    <name type="scientific">Schizaphis graminum</name>
    <name type="common">Green bug aphid</name>
    <dbReference type="NCBI Taxonomy" id="13262"/>
    <lineage>
        <taxon>Eukaryota</taxon>
        <taxon>Metazoa</taxon>
        <taxon>Ecdysozoa</taxon>
        <taxon>Arthropoda</taxon>
        <taxon>Hexapoda</taxon>
        <taxon>Insecta</taxon>
        <taxon>Pterygota</taxon>
        <taxon>Neoptera</taxon>
        <taxon>Paraneoptera</taxon>
        <taxon>Hemiptera</taxon>
        <taxon>Sternorrhyncha</taxon>
        <taxon>Aphidomorpha</taxon>
        <taxon>Aphidoidea</taxon>
        <taxon>Aphididae</taxon>
        <taxon>Aphidini</taxon>
        <taxon>Schizaphis</taxon>
    </lineage>
</organism>
<evidence type="ECO:0000256" key="3">
    <source>
        <dbReference type="ARBA" id="ARBA00022525"/>
    </source>
</evidence>
<dbReference type="GO" id="GO:0036122">
    <property type="term" value="F:BMP binding"/>
    <property type="evidence" value="ECO:0007669"/>
    <property type="project" value="TreeGrafter"/>
</dbReference>
<evidence type="ECO:0000256" key="2">
    <source>
        <dbReference type="ARBA" id="ARBA00007850"/>
    </source>
</evidence>
<name>A0A2S2NIN8_SCHGA</name>
<keyword evidence="7" id="KW-0325">Glycoprotein</keyword>
<comment type="similarity">
    <text evidence="2">Belongs to the sclerostin family.</text>
</comment>
<dbReference type="PANTHER" id="PTHR14903:SF6">
    <property type="entry name" value="CTCK DOMAIN-CONTAINING PROTEIN"/>
    <property type="match status" value="1"/>
</dbReference>
<proteinExistence type="inferred from homology"/>
<dbReference type="AlphaFoldDB" id="A0A2S2NIN8"/>
<keyword evidence="5 9" id="KW-0732">Signal</keyword>
<keyword evidence="4" id="KW-0879">Wnt signaling pathway</keyword>
<feature type="signal peptide" evidence="9">
    <location>
        <begin position="1"/>
        <end position="21"/>
    </location>
</feature>
<reference evidence="10" key="1">
    <citation type="submission" date="2018-04" db="EMBL/GenBank/DDBJ databases">
        <title>Transcriptome of Schizaphis graminum biotype I.</title>
        <authorList>
            <person name="Scully E.D."/>
            <person name="Geib S.M."/>
            <person name="Palmer N.A."/>
            <person name="Koch K."/>
            <person name="Bradshaw J."/>
            <person name="Heng-Moss T."/>
            <person name="Sarath G."/>
        </authorList>
    </citation>
    <scope>NUCLEOTIDE SEQUENCE</scope>
</reference>
<feature type="compositionally biased region" description="Polar residues" evidence="8">
    <location>
        <begin position="461"/>
        <end position="470"/>
    </location>
</feature>
<dbReference type="PANTHER" id="PTHR14903">
    <property type="entry name" value="SCLEROSTIN-RELATED"/>
    <property type="match status" value="1"/>
</dbReference>
<evidence type="ECO:0000256" key="1">
    <source>
        <dbReference type="ARBA" id="ARBA00004613"/>
    </source>
</evidence>
<gene>
    <name evidence="10" type="primary">SOSTDC1</name>
    <name evidence="10" type="ORF">g.14517</name>
</gene>
<evidence type="ECO:0000256" key="9">
    <source>
        <dbReference type="SAM" id="SignalP"/>
    </source>
</evidence>
<dbReference type="GO" id="GO:0016055">
    <property type="term" value="P:Wnt signaling pathway"/>
    <property type="evidence" value="ECO:0007669"/>
    <property type="project" value="UniProtKB-KW"/>
</dbReference>
<evidence type="ECO:0000256" key="7">
    <source>
        <dbReference type="ARBA" id="ARBA00023180"/>
    </source>
</evidence>
<dbReference type="GO" id="GO:0030178">
    <property type="term" value="P:negative regulation of Wnt signaling pathway"/>
    <property type="evidence" value="ECO:0007669"/>
    <property type="project" value="TreeGrafter"/>
</dbReference>
<evidence type="ECO:0000256" key="5">
    <source>
        <dbReference type="ARBA" id="ARBA00022729"/>
    </source>
</evidence>
<protein>
    <submittedName>
        <fullName evidence="10">Sclerostin domain-containing protein 1</fullName>
    </submittedName>
</protein>